<evidence type="ECO:0000256" key="9">
    <source>
        <dbReference type="RuleBase" id="RU003923"/>
    </source>
</evidence>
<gene>
    <name evidence="12" type="ORF">SAMN05443244_3013</name>
</gene>
<evidence type="ECO:0000256" key="10">
    <source>
        <dbReference type="SAM" id="Phobius"/>
    </source>
</evidence>
<dbReference type="OrthoDB" id="9805682at2"/>
<feature type="transmembrane region" description="Helical" evidence="10">
    <location>
        <begin position="371"/>
        <end position="391"/>
    </location>
</feature>
<protein>
    <submittedName>
        <fullName evidence="12">Type IV pilus assembly protein PilC</fullName>
    </submittedName>
</protein>
<evidence type="ECO:0000259" key="11">
    <source>
        <dbReference type="Pfam" id="PF00482"/>
    </source>
</evidence>
<evidence type="ECO:0000256" key="3">
    <source>
        <dbReference type="ARBA" id="ARBA00022448"/>
    </source>
</evidence>
<accession>A0A1H4QZR1</accession>
<comment type="similarity">
    <text evidence="2 9">Belongs to the GSP F family.</text>
</comment>
<dbReference type="AlphaFoldDB" id="A0A1H4QZR1"/>
<evidence type="ECO:0000313" key="13">
    <source>
        <dbReference type="Proteomes" id="UP000182409"/>
    </source>
</evidence>
<evidence type="ECO:0000256" key="8">
    <source>
        <dbReference type="ARBA" id="ARBA00023136"/>
    </source>
</evidence>
<dbReference type="PRINTS" id="PR00812">
    <property type="entry name" value="BCTERIALGSPF"/>
</dbReference>
<keyword evidence="4" id="KW-1003">Cell membrane</keyword>
<dbReference type="InterPro" id="IPR042094">
    <property type="entry name" value="T2SS_GspF_sf"/>
</dbReference>
<feature type="transmembrane region" description="Helical" evidence="10">
    <location>
        <begin position="217"/>
        <end position="236"/>
    </location>
</feature>
<feature type="transmembrane region" description="Helical" evidence="10">
    <location>
        <begin position="163"/>
        <end position="186"/>
    </location>
</feature>
<evidence type="ECO:0000256" key="1">
    <source>
        <dbReference type="ARBA" id="ARBA00004429"/>
    </source>
</evidence>
<dbReference type="InterPro" id="IPR001992">
    <property type="entry name" value="T2SS_GspF/T4SS_PilC_CS"/>
</dbReference>
<keyword evidence="8 10" id="KW-0472">Membrane</keyword>
<dbReference type="Proteomes" id="UP000182409">
    <property type="component" value="Unassembled WGS sequence"/>
</dbReference>
<dbReference type="GO" id="GO:0005886">
    <property type="term" value="C:plasma membrane"/>
    <property type="evidence" value="ECO:0007669"/>
    <property type="project" value="UniProtKB-SubCell"/>
</dbReference>
<sequence length="405" mass="43826">MTEFTVKLADERGRVQEQTHPAATAEELRARFTQAGYLVYSVKPRTAMGSGGRNKKVGLQNFLVFNQQFVTLIRAGLPIPGSLELLARRQRDLNFKAQLENVAARVKTGESLSGAFDAQGGFPLIFTTTLLAGERSGNLEEVLQRYTDFQRVSLTVTKKLKSALVYPVLLITLVVGLFVFLISFVVPRFATLYDQLNAPLPKITLVLLSVGNAAQNYGLYAIPLLLLGGFLIYRWSKTDKGASAIDKLRLGVPLLGVIWLKYQVALFSRTLSTLLTGGLPLVPSLETAARSISSRQVSNAVFSSVTQVREGQRLSTSLEGTRVFPELAIEMIEVGESTGALPTMLNSVAGFFEEDVETSLAGVLSLIEPTLLIFMGVVVAVILISLYLPILQLGAGGINGSTSGQ</sequence>
<proteinExistence type="inferred from homology"/>
<dbReference type="GO" id="GO:0015628">
    <property type="term" value="P:protein secretion by the type II secretion system"/>
    <property type="evidence" value="ECO:0007669"/>
    <property type="project" value="TreeGrafter"/>
</dbReference>
<evidence type="ECO:0000256" key="2">
    <source>
        <dbReference type="ARBA" id="ARBA00005745"/>
    </source>
</evidence>
<keyword evidence="7 10" id="KW-1133">Transmembrane helix</keyword>
<organism evidence="12 13">
    <name type="scientific">Terriglobus roseus</name>
    <dbReference type="NCBI Taxonomy" id="392734"/>
    <lineage>
        <taxon>Bacteria</taxon>
        <taxon>Pseudomonadati</taxon>
        <taxon>Acidobacteriota</taxon>
        <taxon>Terriglobia</taxon>
        <taxon>Terriglobales</taxon>
        <taxon>Acidobacteriaceae</taxon>
        <taxon>Terriglobus</taxon>
    </lineage>
</organism>
<keyword evidence="5" id="KW-0997">Cell inner membrane</keyword>
<dbReference type="InterPro" id="IPR003004">
    <property type="entry name" value="GspF/PilC"/>
</dbReference>
<comment type="subcellular location">
    <subcellularLocation>
        <location evidence="1">Cell inner membrane</location>
        <topology evidence="1">Multi-pass membrane protein</topology>
    </subcellularLocation>
    <subcellularLocation>
        <location evidence="9">Cell membrane</location>
        <topology evidence="9">Multi-pass membrane protein</topology>
    </subcellularLocation>
</comment>
<keyword evidence="3 9" id="KW-0813">Transport</keyword>
<feature type="domain" description="Type II secretion system protein GspF" evidence="11">
    <location>
        <begin position="267"/>
        <end position="389"/>
    </location>
</feature>
<dbReference type="EMBL" id="FNSD01000001">
    <property type="protein sequence ID" value="SEC25113.1"/>
    <property type="molecule type" value="Genomic_DNA"/>
</dbReference>
<feature type="domain" description="Type II secretion system protein GspF" evidence="11">
    <location>
        <begin position="67"/>
        <end position="187"/>
    </location>
</feature>
<dbReference type="RefSeq" id="WP_074654759.1">
    <property type="nucleotide sequence ID" value="NZ_FNSD01000001.1"/>
</dbReference>
<evidence type="ECO:0000256" key="5">
    <source>
        <dbReference type="ARBA" id="ARBA00022519"/>
    </source>
</evidence>
<evidence type="ECO:0000256" key="7">
    <source>
        <dbReference type="ARBA" id="ARBA00022989"/>
    </source>
</evidence>
<dbReference type="FunFam" id="1.20.81.30:FF:000001">
    <property type="entry name" value="Type II secretion system protein F"/>
    <property type="match status" value="1"/>
</dbReference>
<dbReference type="PANTHER" id="PTHR30012">
    <property type="entry name" value="GENERAL SECRETION PATHWAY PROTEIN"/>
    <property type="match status" value="1"/>
</dbReference>
<dbReference type="PROSITE" id="PS00874">
    <property type="entry name" value="T2SP_F"/>
    <property type="match status" value="1"/>
</dbReference>
<reference evidence="12 13" key="1">
    <citation type="submission" date="2016-10" db="EMBL/GenBank/DDBJ databases">
        <authorList>
            <person name="de Groot N.N."/>
        </authorList>
    </citation>
    <scope>NUCLEOTIDE SEQUENCE [LARGE SCALE GENOMIC DNA]</scope>
    <source>
        <strain evidence="12 13">AB35.6</strain>
    </source>
</reference>
<dbReference type="Gene3D" id="1.20.81.30">
    <property type="entry name" value="Type II secretion system (T2SS), domain F"/>
    <property type="match status" value="2"/>
</dbReference>
<evidence type="ECO:0000256" key="6">
    <source>
        <dbReference type="ARBA" id="ARBA00022692"/>
    </source>
</evidence>
<evidence type="ECO:0000256" key="4">
    <source>
        <dbReference type="ARBA" id="ARBA00022475"/>
    </source>
</evidence>
<evidence type="ECO:0000313" key="12">
    <source>
        <dbReference type="EMBL" id="SEC25113.1"/>
    </source>
</evidence>
<dbReference type="InterPro" id="IPR018076">
    <property type="entry name" value="T2SS_GspF_dom"/>
</dbReference>
<dbReference type="Pfam" id="PF00482">
    <property type="entry name" value="T2SSF"/>
    <property type="match status" value="2"/>
</dbReference>
<dbReference type="PANTHER" id="PTHR30012:SF7">
    <property type="entry name" value="PROTEIN TRANSPORT PROTEIN HOFC HOMOLOG"/>
    <property type="match status" value="1"/>
</dbReference>
<keyword evidence="6 9" id="KW-0812">Transmembrane</keyword>
<name>A0A1H4QZR1_9BACT</name>